<dbReference type="EMBL" id="JADOXO010000342">
    <property type="protein sequence ID" value="KAF9806225.1"/>
    <property type="molecule type" value="Genomic_DNA"/>
</dbReference>
<evidence type="ECO:0000256" key="2">
    <source>
        <dbReference type="ARBA" id="ARBA00022448"/>
    </source>
</evidence>
<evidence type="ECO:0000256" key="6">
    <source>
        <dbReference type="SAM" id="MobiDB-lite"/>
    </source>
</evidence>
<feature type="domain" description="Major facilitator superfamily (MFS) profile" evidence="8">
    <location>
        <begin position="1"/>
        <end position="398"/>
    </location>
</feature>
<dbReference type="GO" id="GO:0016020">
    <property type="term" value="C:membrane"/>
    <property type="evidence" value="ECO:0007669"/>
    <property type="project" value="UniProtKB-SubCell"/>
</dbReference>
<feature type="transmembrane region" description="Helical" evidence="7">
    <location>
        <begin position="301"/>
        <end position="323"/>
    </location>
</feature>
<name>A0A8H7NVS6_9APHY</name>
<evidence type="ECO:0000256" key="7">
    <source>
        <dbReference type="SAM" id="Phobius"/>
    </source>
</evidence>
<feature type="transmembrane region" description="Helical" evidence="7">
    <location>
        <begin position="180"/>
        <end position="205"/>
    </location>
</feature>
<proteinExistence type="predicted"/>
<dbReference type="PROSITE" id="PS50850">
    <property type="entry name" value="MFS"/>
    <property type="match status" value="1"/>
</dbReference>
<evidence type="ECO:0000256" key="1">
    <source>
        <dbReference type="ARBA" id="ARBA00004141"/>
    </source>
</evidence>
<keyword evidence="3 7" id="KW-0812">Transmembrane</keyword>
<keyword evidence="4 7" id="KW-1133">Transmembrane helix</keyword>
<feature type="transmembrane region" description="Helical" evidence="7">
    <location>
        <begin position="373"/>
        <end position="394"/>
    </location>
</feature>
<dbReference type="InterPro" id="IPR011701">
    <property type="entry name" value="MFS"/>
</dbReference>
<feature type="transmembrane region" description="Helical" evidence="7">
    <location>
        <begin position="52"/>
        <end position="75"/>
    </location>
</feature>
<evidence type="ECO:0000256" key="5">
    <source>
        <dbReference type="ARBA" id="ARBA00023136"/>
    </source>
</evidence>
<keyword evidence="2" id="KW-0813">Transport</keyword>
<reference evidence="9" key="2">
    <citation type="journal article" name="Front. Microbiol.">
        <title>Degradative Capacity of Two Strains of Rhodonia placenta: From Phenotype to Genotype.</title>
        <authorList>
            <person name="Kolle M."/>
            <person name="Horta M.A.C."/>
            <person name="Nowrousian M."/>
            <person name="Ohm R.A."/>
            <person name="Benz J.P."/>
            <person name="Pilgard A."/>
        </authorList>
    </citation>
    <scope>NUCLEOTIDE SEQUENCE</scope>
    <source>
        <strain evidence="9">FPRL280</strain>
    </source>
</reference>
<evidence type="ECO:0000259" key="8">
    <source>
        <dbReference type="PROSITE" id="PS50850"/>
    </source>
</evidence>
<comment type="caution">
    <text evidence="9">The sequence shown here is derived from an EMBL/GenBank/DDBJ whole genome shotgun (WGS) entry which is preliminary data.</text>
</comment>
<dbReference type="PANTHER" id="PTHR42718:SF9">
    <property type="entry name" value="MAJOR FACILITATOR SUPERFAMILY MULTIDRUG TRANSPORTER MFSC"/>
    <property type="match status" value="1"/>
</dbReference>
<dbReference type="GO" id="GO:0022857">
    <property type="term" value="F:transmembrane transporter activity"/>
    <property type="evidence" value="ECO:0007669"/>
    <property type="project" value="InterPro"/>
</dbReference>
<comment type="subcellular location">
    <subcellularLocation>
        <location evidence="1">Membrane</location>
        <topology evidence="1">Multi-pass membrane protein</topology>
    </subcellularLocation>
</comment>
<evidence type="ECO:0000313" key="10">
    <source>
        <dbReference type="Proteomes" id="UP000639403"/>
    </source>
</evidence>
<reference evidence="9" key="1">
    <citation type="submission" date="2020-11" db="EMBL/GenBank/DDBJ databases">
        <authorList>
            <person name="Koelle M."/>
            <person name="Horta M.A.C."/>
            <person name="Nowrousian M."/>
            <person name="Ohm R.A."/>
            <person name="Benz P."/>
            <person name="Pilgard A."/>
        </authorList>
    </citation>
    <scope>NUCLEOTIDE SEQUENCE</scope>
    <source>
        <strain evidence="9">FPRL280</strain>
    </source>
</reference>
<feature type="transmembrane region" description="Helical" evidence="7">
    <location>
        <begin position="82"/>
        <end position="105"/>
    </location>
</feature>
<gene>
    <name evidence="9" type="ORF">IEO21_08770</name>
</gene>
<dbReference type="Proteomes" id="UP000639403">
    <property type="component" value="Unassembled WGS sequence"/>
</dbReference>
<feature type="transmembrane region" description="Helical" evidence="7">
    <location>
        <begin position="270"/>
        <end position="289"/>
    </location>
</feature>
<dbReference type="AlphaFoldDB" id="A0A8H7NVS6"/>
<dbReference type="InterPro" id="IPR020846">
    <property type="entry name" value="MFS_dom"/>
</dbReference>
<feature type="region of interest" description="Disordered" evidence="6">
    <location>
        <begin position="401"/>
        <end position="433"/>
    </location>
</feature>
<accession>A0A8H7NVS6</accession>
<feature type="transmembrane region" description="Helical" evidence="7">
    <location>
        <begin position="245"/>
        <end position="264"/>
    </location>
</feature>
<evidence type="ECO:0000256" key="3">
    <source>
        <dbReference type="ARBA" id="ARBA00022692"/>
    </source>
</evidence>
<feature type="transmembrane region" description="Helical" evidence="7">
    <location>
        <begin position="142"/>
        <end position="159"/>
    </location>
</feature>
<dbReference type="Gene3D" id="1.20.1250.20">
    <property type="entry name" value="MFS general substrate transporter like domains"/>
    <property type="match status" value="1"/>
</dbReference>
<feature type="transmembrane region" description="Helical" evidence="7">
    <location>
        <begin position="18"/>
        <end position="40"/>
    </location>
</feature>
<sequence>MSFTSLGSGFIRAQVPLLILRALTGIGAALNIPSAMHIIVHMYPEPKVQSRAIAAFAGSAAVGNVIGLIIGAALVTYISWPWVFYFMAIVCFAMAAMVTILLPSWRNPYTEGESSYRKLGRLDPIGVTSVTGSIEGWRNARTIAPIIISGALIAFFFLWEPRLPENAAAVPPKMWKYENFTLLMIISLQPFMWWASVQLTFSLYYQDVLQWSTIITAIHFLPLGIIAFVAMALSTVLRDKFPLKWIIIGGELLAIAGTILLPFAETKEDYWRFAFPGFILGTAGMALVFATNKCVMMCIWFGFRAAANVFSTSAFHNSIALFAVTPPEVAAMVGAMFSSALQLGSAAGTAIVTSIQSTVTQSHGGERDWSGRAAGLWFLLAVAVAETLGVIVFMRRLEPPSAAKPESTNQLSNDALDVKGVSNDSEKPGAASC</sequence>
<organism evidence="9 10">
    <name type="scientific">Rhodonia placenta</name>
    <dbReference type="NCBI Taxonomy" id="104341"/>
    <lineage>
        <taxon>Eukaryota</taxon>
        <taxon>Fungi</taxon>
        <taxon>Dikarya</taxon>
        <taxon>Basidiomycota</taxon>
        <taxon>Agaricomycotina</taxon>
        <taxon>Agaricomycetes</taxon>
        <taxon>Polyporales</taxon>
        <taxon>Adustoporiaceae</taxon>
        <taxon>Rhodonia</taxon>
    </lineage>
</organism>
<keyword evidence="5 7" id="KW-0472">Membrane</keyword>
<dbReference type="SUPFAM" id="SSF103473">
    <property type="entry name" value="MFS general substrate transporter"/>
    <property type="match status" value="1"/>
</dbReference>
<protein>
    <recommendedName>
        <fullName evidence="8">Major facilitator superfamily (MFS) profile domain-containing protein</fullName>
    </recommendedName>
</protein>
<evidence type="ECO:0000313" key="9">
    <source>
        <dbReference type="EMBL" id="KAF9806225.1"/>
    </source>
</evidence>
<feature type="transmembrane region" description="Helical" evidence="7">
    <location>
        <begin position="211"/>
        <end position="233"/>
    </location>
</feature>
<dbReference type="InterPro" id="IPR036259">
    <property type="entry name" value="MFS_trans_sf"/>
</dbReference>
<dbReference type="PANTHER" id="PTHR42718">
    <property type="entry name" value="MAJOR FACILITATOR SUPERFAMILY MULTIDRUG TRANSPORTER MFSC"/>
    <property type="match status" value="1"/>
</dbReference>
<feature type="transmembrane region" description="Helical" evidence="7">
    <location>
        <begin position="329"/>
        <end position="352"/>
    </location>
</feature>
<evidence type="ECO:0000256" key="4">
    <source>
        <dbReference type="ARBA" id="ARBA00022989"/>
    </source>
</evidence>
<dbReference type="Pfam" id="PF07690">
    <property type="entry name" value="MFS_1"/>
    <property type="match status" value="1"/>
</dbReference>